<dbReference type="PROSITE" id="PS50802">
    <property type="entry name" value="OTU"/>
    <property type="match status" value="1"/>
</dbReference>
<dbReference type="InterPro" id="IPR049769">
    <property type="entry name" value="OTU_OTU"/>
</dbReference>
<dbReference type="AlphaFoldDB" id="V4BIN9"/>
<gene>
    <name evidence="3" type="ORF">LOTGIDRAFT_165606</name>
</gene>
<evidence type="ECO:0000256" key="1">
    <source>
        <dbReference type="SAM" id="MobiDB-lite"/>
    </source>
</evidence>
<protein>
    <recommendedName>
        <fullName evidence="2">OTU domain-containing protein</fullName>
    </recommendedName>
</protein>
<feature type="region of interest" description="Disordered" evidence="1">
    <location>
        <begin position="163"/>
        <end position="184"/>
    </location>
</feature>
<organism evidence="3 4">
    <name type="scientific">Lottia gigantea</name>
    <name type="common">Giant owl limpet</name>
    <dbReference type="NCBI Taxonomy" id="225164"/>
    <lineage>
        <taxon>Eukaryota</taxon>
        <taxon>Metazoa</taxon>
        <taxon>Spiralia</taxon>
        <taxon>Lophotrochozoa</taxon>
        <taxon>Mollusca</taxon>
        <taxon>Gastropoda</taxon>
        <taxon>Patellogastropoda</taxon>
        <taxon>Lottioidea</taxon>
        <taxon>Lottiidae</taxon>
        <taxon>Lottia</taxon>
    </lineage>
</organism>
<evidence type="ECO:0000313" key="3">
    <source>
        <dbReference type="EMBL" id="ESO88479.1"/>
    </source>
</evidence>
<dbReference type="HOGENOM" id="CLU_042968_0_0_1"/>
<keyword evidence="4" id="KW-1185">Reference proteome</keyword>
<dbReference type="Proteomes" id="UP000030746">
    <property type="component" value="Unassembled WGS sequence"/>
</dbReference>
<dbReference type="RefSeq" id="XP_009060885.1">
    <property type="nucleotide sequence ID" value="XM_009062637.1"/>
</dbReference>
<dbReference type="GeneID" id="20240146"/>
<name>V4BIN9_LOTGI</name>
<dbReference type="SUPFAM" id="SSF54001">
    <property type="entry name" value="Cysteine proteinases"/>
    <property type="match status" value="1"/>
</dbReference>
<sequence length="251" mass="28785">MHNASKFAANMDDYLMRLGLCRKSVVRDSSCLFRIISEQIYFTQALHGTVQKKCLEYLCNHRDELLNEPPIHCEMMALSKIYKIDILIFQSPDEKPVDVTRNGYSKLVLLCHVDGIHYDMVYTQSHIHGLAISQSIIYEVLYRGVFELDSELDEAVNFLRQQKKTSRENSLNESDHNLSCTSSSSPSLEYELSQKITLRLTPPLPYRIAKALDSTLYRNVAKDIVEEEKREKPNGKSENSKYLVGVIAFAI</sequence>
<dbReference type="STRING" id="225164.V4BIN9"/>
<dbReference type="EMBL" id="KB202685">
    <property type="protein sequence ID" value="ESO88479.1"/>
    <property type="molecule type" value="Genomic_DNA"/>
</dbReference>
<reference evidence="3 4" key="1">
    <citation type="journal article" date="2013" name="Nature">
        <title>Insights into bilaterian evolution from three spiralian genomes.</title>
        <authorList>
            <person name="Simakov O."/>
            <person name="Marletaz F."/>
            <person name="Cho S.J."/>
            <person name="Edsinger-Gonzales E."/>
            <person name="Havlak P."/>
            <person name="Hellsten U."/>
            <person name="Kuo D.H."/>
            <person name="Larsson T."/>
            <person name="Lv J."/>
            <person name="Arendt D."/>
            <person name="Savage R."/>
            <person name="Osoegawa K."/>
            <person name="de Jong P."/>
            <person name="Grimwood J."/>
            <person name="Chapman J.A."/>
            <person name="Shapiro H."/>
            <person name="Aerts A."/>
            <person name="Otillar R.P."/>
            <person name="Terry A.Y."/>
            <person name="Boore J.L."/>
            <person name="Grigoriev I.V."/>
            <person name="Lindberg D.R."/>
            <person name="Seaver E.C."/>
            <person name="Weisblat D.A."/>
            <person name="Putnam N.H."/>
            <person name="Rokhsar D.S."/>
        </authorList>
    </citation>
    <scope>NUCLEOTIDE SEQUENCE [LARGE SCALE GENOMIC DNA]</scope>
</reference>
<evidence type="ECO:0000259" key="2">
    <source>
        <dbReference type="PROSITE" id="PS50802"/>
    </source>
</evidence>
<dbReference type="CDD" id="cd22753">
    <property type="entry name" value="OTU_ALG13-like"/>
    <property type="match status" value="1"/>
</dbReference>
<dbReference type="InterPro" id="IPR003323">
    <property type="entry name" value="OTU_dom"/>
</dbReference>
<accession>V4BIN9</accession>
<dbReference type="OMA" id="CQAVAFK"/>
<dbReference type="Gene3D" id="3.90.70.80">
    <property type="match status" value="2"/>
</dbReference>
<feature type="domain" description="OTU" evidence="2">
    <location>
        <begin position="20"/>
        <end position="124"/>
    </location>
</feature>
<proteinExistence type="predicted"/>
<dbReference type="KEGG" id="lgi:LOTGIDRAFT_165606"/>
<evidence type="ECO:0000313" key="4">
    <source>
        <dbReference type="Proteomes" id="UP000030746"/>
    </source>
</evidence>
<dbReference type="CTD" id="20240146"/>
<dbReference type="InterPro" id="IPR038765">
    <property type="entry name" value="Papain-like_cys_pep_sf"/>
</dbReference>
<dbReference type="OrthoDB" id="20273at2759"/>